<feature type="binding site" evidence="9">
    <location>
        <position position="196"/>
    </location>
    <ligand>
        <name>1-deoxy-D-xylulose 5-phosphate</name>
        <dbReference type="ChEBI" id="CHEBI:57792"/>
    </ligand>
</feature>
<protein>
    <recommendedName>
        <fullName evidence="9">1-deoxy-D-xylulose 5-phosphate reductoisomerase</fullName>
        <shortName evidence="9">DXP reductoisomerase</shortName>
        <ecNumber evidence="9">1.1.1.267</ecNumber>
    </recommendedName>
    <alternativeName>
        <fullName evidence="9">1-deoxyxylulose-5-phosphate reductoisomerase</fullName>
    </alternativeName>
    <alternativeName>
        <fullName evidence="9">2-C-methyl-D-erythritol 4-phosphate synthase</fullName>
    </alternativeName>
</protein>
<evidence type="ECO:0000256" key="4">
    <source>
        <dbReference type="ARBA" id="ARBA00022857"/>
    </source>
</evidence>
<dbReference type="EC" id="1.1.1.267" evidence="9"/>
<keyword evidence="3 9" id="KW-0479">Metal-binding</keyword>
<feature type="binding site" evidence="9">
    <location>
        <position position="129"/>
    </location>
    <ligand>
        <name>Mn(2+)</name>
        <dbReference type="ChEBI" id="CHEBI:29035"/>
    </ligand>
</feature>
<dbReference type="Pfam" id="PF02670">
    <property type="entry name" value="DXP_reductoisom"/>
    <property type="match status" value="1"/>
</dbReference>
<dbReference type="SUPFAM" id="SSF55347">
    <property type="entry name" value="Glyceraldehyde-3-phosphate dehydrogenase-like, C-terminal domain"/>
    <property type="match status" value="1"/>
</dbReference>
<feature type="binding site" evidence="9">
    <location>
        <position position="131"/>
    </location>
    <ligand>
        <name>Mn(2+)</name>
        <dbReference type="ChEBI" id="CHEBI:29035"/>
    </ligand>
</feature>
<evidence type="ECO:0000313" key="13">
    <source>
        <dbReference type="EMBL" id="SDC62937.1"/>
    </source>
</evidence>
<evidence type="ECO:0000256" key="8">
    <source>
        <dbReference type="ARBA" id="ARBA00048543"/>
    </source>
</evidence>
<dbReference type="EMBL" id="FMZM01000003">
    <property type="protein sequence ID" value="SDC62937.1"/>
    <property type="molecule type" value="Genomic_DNA"/>
</dbReference>
<feature type="binding site" evidence="9">
    <location>
        <position position="197"/>
    </location>
    <ligand>
        <name>1-deoxy-D-xylulose 5-phosphate</name>
        <dbReference type="ChEBI" id="CHEBI:57792"/>
    </ligand>
</feature>
<evidence type="ECO:0000256" key="3">
    <source>
        <dbReference type="ARBA" id="ARBA00022723"/>
    </source>
</evidence>
<feature type="binding site" evidence="9">
    <location>
        <position position="41"/>
    </location>
    <ligand>
        <name>NADPH</name>
        <dbReference type="ChEBI" id="CHEBI:57783"/>
    </ligand>
</feature>
<feature type="binding site" evidence="9">
    <location>
        <position position="105"/>
    </location>
    <ligand>
        <name>NADPH</name>
        <dbReference type="ChEBI" id="CHEBI:57783"/>
    </ligand>
</feature>
<dbReference type="GO" id="GO:0030604">
    <property type="term" value="F:1-deoxy-D-xylulose-5-phosphate reductoisomerase activity"/>
    <property type="evidence" value="ECO:0007669"/>
    <property type="project" value="UniProtKB-UniRule"/>
</dbReference>
<dbReference type="OrthoDB" id="9806546at2"/>
<comment type="cofactor">
    <cofactor evidence="9">
        <name>Mg(2+)</name>
        <dbReference type="ChEBI" id="CHEBI:18420"/>
    </cofactor>
    <cofactor evidence="9">
        <name>Mn(2+)</name>
        <dbReference type="ChEBI" id="CHEBI:29035"/>
    </cofactor>
</comment>
<dbReference type="PANTHER" id="PTHR30525">
    <property type="entry name" value="1-DEOXY-D-XYLULOSE 5-PHOSPHATE REDUCTOISOMERASE"/>
    <property type="match status" value="1"/>
</dbReference>
<accession>A0A1G6N6B5</accession>
<feature type="binding site" evidence="9">
    <location>
        <position position="178"/>
    </location>
    <ligand>
        <name>1-deoxy-D-xylulose 5-phosphate</name>
        <dbReference type="ChEBI" id="CHEBI:57792"/>
    </ligand>
</feature>
<reference evidence="13 14" key="1">
    <citation type="submission" date="2016-10" db="EMBL/GenBank/DDBJ databases">
        <authorList>
            <person name="de Groot N.N."/>
        </authorList>
    </citation>
    <scope>NUCLEOTIDE SEQUENCE [LARGE SCALE GENOMIC DNA]</scope>
    <source>
        <strain evidence="13 14">CGMCC 4.6858</strain>
    </source>
</reference>
<feature type="domain" description="1-deoxy-D-xylulose 5-phosphate reductoisomerase C-terminal" evidence="11">
    <location>
        <begin position="125"/>
        <end position="208"/>
    </location>
</feature>
<comment type="function">
    <text evidence="9">Catalyzes the NADPH-dependent rearrangement and reduction of 1-deoxy-D-xylulose-5-phosphate (DXP) to 2-C-methyl-D-erythritol 4-phosphate (MEP).</text>
</comment>
<gene>
    <name evidence="9" type="primary">dxr</name>
    <name evidence="13" type="ORF">SAMN05421872_103145</name>
</gene>
<evidence type="ECO:0000256" key="1">
    <source>
        <dbReference type="ARBA" id="ARBA00005094"/>
    </source>
</evidence>
<dbReference type="InterPro" id="IPR036291">
    <property type="entry name" value="NAD(P)-bd_dom_sf"/>
</dbReference>
<evidence type="ECO:0000256" key="6">
    <source>
        <dbReference type="ARBA" id="ARBA00023211"/>
    </source>
</evidence>
<feature type="binding site" evidence="9">
    <location>
        <position position="16"/>
    </location>
    <ligand>
        <name>NADPH</name>
        <dbReference type="ChEBI" id="CHEBI:57783"/>
    </ligand>
</feature>
<dbReference type="NCBIfam" id="TIGR00243">
    <property type="entry name" value="Dxr"/>
    <property type="match status" value="1"/>
</dbReference>
<dbReference type="Pfam" id="PF08436">
    <property type="entry name" value="DXP_redisom_C"/>
    <property type="match status" value="1"/>
</dbReference>
<dbReference type="HAMAP" id="MF_00183">
    <property type="entry name" value="DXP_reductoisom"/>
    <property type="match status" value="1"/>
</dbReference>
<feature type="domain" description="DXP reductoisomerase C-terminal" evidence="12">
    <location>
        <begin position="241"/>
        <end position="356"/>
    </location>
</feature>
<feature type="binding site" evidence="9">
    <location>
        <position position="155"/>
    </location>
    <ligand>
        <name>1-deoxy-D-xylulose 5-phosphate</name>
        <dbReference type="ChEBI" id="CHEBI:57792"/>
    </ligand>
</feature>
<comment type="similarity">
    <text evidence="2 9">Belongs to the DXR family.</text>
</comment>
<dbReference type="GO" id="GO:0016853">
    <property type="term" value="F:isomerase activity"/>
    <property type="evidence" value="ECO:0007669"/>
    <property type="project" value="UniProtKB-KW"/>
</dbReference>
<dbReference type="SUPFAM" id="SSF69055">
    <property type="entry name" value="1-deoxy-D-xylulose-5-phosphate reductoisomerase, C-terminal domain"/>
    <property type="match status" value="1"/>
</dbReference>
<dbReference type="Gene3D" id="1.10.1740.10">
    <property type="match status" value="1"/>
</dbReference>
<comment type="caution">
    <text evidence="9">Lacks conserved residue(s) required for the propagation of feature annotation.</text>
</comment>
<dbReference type="Pfam" id="PF13288">
    <property type="entry name" value="DXPR_C"/>
    <property type="match status" value="1"/>
</dbReference>
<comment type="pathway">
    <text evidence="1 9">Isoprenoid biosynthesis; isopentenyl diphosphate biosynthesis via DXP pathway; isopentenyl diphosphate from 1-deoxy-D-xylulose 5-phosphate: step 1/6.</text>
</comment>
<keyword evidence="5 9" id="KW-0560">Oxidoreductase</keyword>
<keyword evidence="7 9" id="KW-0414">Isoprene biosynthesis</keyword>
<feature type="binding site" evidence="9">
    <location>
        <position position="200"/>
    </location>
    <ligand>
        <name>1-deoxy-D-xylulose 5-phosphate</name>
        <dbReference type="ChEBI" id="CHEBI:57792"/>
    </ligand>
</feature>
<feature type="domain" description="1-deoxy-D-xylulose 5-phosphate reductoisomerase N-terminal" evidence="10">
    <location>
        <begin position="9"/>
        <end position="68"/>
    </location>
</feature>
<feature type="binding site" evidence="9">
    <location>
        <position position="191"/>
    </location>
    <ligand>
        <name>1-deoxy-D-xylulose 5-phosphate</name>
        <dbReference type="ChEBI" id="CHEBI:57792"/>
    </ligand>
</feature>
<evidence type="ECO:0000256" key="9">
    <source>
        <dbReference type="HAMAP-Rule" id="MF_00183"/>
    </source>
</evidence>
<keyword evidence="14" id="KW-1185">Reference proteome</keyword>
<dbReference type="InterPro" id="IPR013512">
    <property type="entry name" value="DXP_reductoisomerase_N"/>
</dbReference>
<keyword evidence="13" id="KW-0413">Isomerase</keyword>
<dbReference type="GO" id="GO:0030145">
    <property type="term" value="F:manganese ion binding"/>
    <property type="evidence" value="ECO:0007669"/>
    <property type="project" value="TreeGrafter"/>
</dbReference>
<proteinExistence type="inferred from homology"/>
<evidence type="ECO:0000259" key="12">
    <source>
        <dbReference type="Pfam" id="PF13288"/>
    </source>
</evidence>
<sequence>MAHVTSRDIVVLGSTGSIGTQALDLVRRNPDRFRVVGLTAGGSNPDLFEQQVKEFAPAFAGLGEDASVEAAGRPCDVVLNGITGAVGLRPTLAALDAGTTLALANKESLIMGGPLVLERAKPGQIVPVDSEHSALAQCLRGGTPQEVRRLVLTASGGPFRGRTREQLADVTPEEAMNHPTWDMGPVITINSATLVNKGLEVIEAHLLFDIPFDRIEVVVHPTSVVHSMVEFVDGSTLVQASPPTMLIPIALGLAWPDRVPDAAPPVDWTRPETWEFLPLDDEAFPAVALARAAGETGSTAPAVYNAANEVCVDAFRRGALAFVDIVATIQAVLSRHDVPSSVAIDDILAADAWARAEATRLIEGPA</sequence>
<evidence type="ECO:0000256" key="2">
    <source>
        <dbReference type="ARBA" id="ARBA00006825"/>
    </source>
</evidence>
<dbReference type="STRING" id="1045774.SAMN05421872_103145"/>
<dbReference type="GO" id="GO:0070402">
    <property type="term" value="F:NADPH binding"/>
    <property type="evidence" value="ECO:0007669"/>
    <property type="project" value="InterPro"/>
</dbReference>
<evidence type="ECO:0000256" key="7">
    <source>
        <dbReference type="ARBA" id="ARBA00023229"/>
    </source>
</evidence>
<feature type="binding site" evidence="9">
    <location>
        <position position="17"/>
    </location>
    <ligand>
        <name>NADPH</name>
        <dbReference type="ChEBI" id="CHEBI:57783"/>
    </ligand>
</feature>
<dbReference type="AlphaFoldDB" id="A0A1G6N6B5"/>
<dbReference type="SUPFAM" id="SSF51735">
    <property type="entry name" value="NAD(P)-binding Rossmann-fold domains"/>
    <property type="match status" value="1"/>
</dbReference>
<feature type="binding site" evidence="9">
    <location>
        <position position="15"/>
    </location>
    <ligand>
        <name>NADPH</name>
        <dbReference type="ChEBI" id="CHEBI:57783"/>
    </ligand>
</feature>
<dbReference type="GO" id="GO:0051484">
    <property type="term" value="P:isopentenyl diphosphate biosynthetic process, methylerythritol 4-phosphate pathway involved in terpenoid biosynthetic process"/>
    <property type="evidence" value="ECO:0007669"/>
    <property type="project" value="TreeGrafter"/>
</dbReference>
<feature type="binding site" evidence="9">
    <location>
        <position position="107"/>
    </location>
    <ligand>
        <name>NADPH</name>
        <dbReference type="ChEBI" id="CHEBI:57783"/>
    </ligand>
</feature>
<feature type="binding site" evidence="9">
    <location>
        <position position="184"/>
    </location>
    <ligand>
        <name>NADPH</name>
        <dbReference type="ChEBI" id="CHEBI:57783"/>
    </ligand>
</feature>
<feature type="binding site" evidence="9">
    <location>
        <position position="200"/>
    </location>
    <ligand>
        <name>Mn(2+)</name>
        <dbReference type="ChEBI" id="CHEBI:29035"/>
    </ligand>
</feature>
<evidence type="ECO:0000259" key="10">
    <source>
        <dbReference type="Pfam" id="PF02670"/>
    </source>
</evidence>
<dbReference type="Gene3D" id="3.40.50.720">
    <property type="entry name" value="NAD(P)-binding Rossmann-like Domain"/>
    <property type="match status" value="2"/>
</dbReference>
<comment type="catalytic activity">
    <reaction evidence="8">
        <text>2-C-methyl-D-erythritol 4-phosphate + NADP(+) = 1-deoxy-D-xylulose 5-phosphate + NADPH + H(+)</text>
        <dbReference type="Rhea" id="RHEA:13717"/>
        <dbReference type="ChEBI" id="CHEBI:15378"/>
        <dbReference type="ChEBI" id="CHEBI:57783"/>
        <dbReference type="ChEBI" id="CHEBI:57792"/>
        <dbReference type="ChEBI" id="CHEBI:58262"/>
        <dbReference type="ChEBI" id="CHEBI:58349"/>
        <dbReference type="EC" id="1.1.1.267"/>
    </reaction>
    <physiologicalReaction direction="right-to-left" evidence="8">
        <dbReference type="Rhea" id="RHEA:13719"/>
    </physiologicalReaction>
</comment>
<feature type="binding site" evidence="9">
    <location>
        <position position="106"/>
    </location>
    <ligand>
        <name>1-deoxy-D-xylulose 5-phosphate</name>
        <dbReference type="ChEBI" id="CHEBI:57792"/>
    </ligand>
</feature>
<dbReference type="InterPro" id="IPR036169">
    <property type="entry name" value="DXPR_C_sf"/>
</dbReference>
<dbReference type="InterPro" id="IPR003821">
    <property type="entry name" value="DXP_reductoisomerase"/>
</dbReference>
<evidence type="ECO:0000313" key="14">
    <source>
        <dbReference type="Proteomes" id="UP000199034"/>
    </source>
</evidence>
<dbReference type="UniPathway" id="UPA00056">
    <property type="reaction ID" value="UER00092"/>
</dbReference>
<evidence type="ECO:0000256" key="5">
    <source>
        <dbReference type="ARBA" id="ARBA00023002"/>
    </source>
</evidence>
<feature type="binding site" evidence="9">
    <location>
        <position position="44"/>
    </location>
    <ligand>
        <name>NADPH</name>
        <dbReference type="ChEBI" id="CHEBI:57783"/>
    </ligand>
</feature>
<keyword evidence="4 9" id="KW-0521">NADP</keyword>
<evidence type="ECO:0000259" key="11">
    <source>
        <dbReference type="Pfam" id="PF08436"/>
    </source>
</evidence>
<organism evidence="13 14">
    <name type="scientific">Nocardioides lianchengensis</name>
    <dbReference type="NCBI Taxonomy" id="1045774"/>
    <lineage>
        <taxon>Bacteria</taxon>
        <taxon>Bacillati</taxon>
        <taxon>Actinomycetota</taxon>
        <taxon>Actinomycetes</taxon>
        <taxon>Propionibacteriales</taxon>
        <taxon>Nocardioidaceae</taxon>
        <taxon>Nocardioides</taxon>
    </lineage>
</organism>
<keyword evidence="6 9" id="KW-0464">Manganese</keyword>
<feature type="binding site" evidence="9">
    <location>
        <position position="131"/>
    </location>
    <ligand>
        <name>1-deoxy-D-xylulose 5-phosphate</name>
        <dbReference type="ChEBI" id="CHEBI:57792"/>
    </ligand>
</feature>
<feature type="binding site" evidence="9">
    <location>
        <position position="130"/>
    </location>
    <ligand>
        <name>1-deoxy-D-xylulose 5-phosphate</name>
        <dbReference type="ChEBI" id="CHEBI:57792"/>
    </ligand>
</feature>
<dbReference type="PANTHER" id="PTHR30525:SF0">
    <property type="entry name" value="1-DEOXY-D-XYLULOSE 5-PHOSPHATE REDUCTOISOMERASE, CHLOROPLASTIC"/>
    <property type="match status" value="1"/>
</dbReference>
<keyword evidence="9" id="KW-0460">Magnesium</keyword>
<dbReference type="InterPro" id="IPR026877">
    <property type="entry name" value="DXPR_C"/>
</dbReference>
<feature type="binding site" evidence="9">
    <location>
        <position position="18"/>
    </location>
    <ligand>
        <name>NADPH</name>
        <dbReference type="ChEBI" id="CHEBI:57783"/>
    </ligand>
</feature>
<dbReference type="PIRSF" id="PIRSF006205">
    <property type="entry name" value="Dxp_reductismrs"/>
    <property type="match status" value="1"/>
</dbReference>
<dbReference type="Proteomes" id="UP000199034">
    <property type="component" value="Unassembled WGS sequence"/>
</dbReference>
<name>A0A1G6N6B5_9ACTN</name>
<dbReference type="InterPro" id="IPR013644">
    <property type="entry name" value="DXP_reductoisomerase_C"/>
</dbReference>
<dbReference type="RefSeq" id="WP_090852632.1">
    <property type="nucleotide sequence ID" value="NZ_FMZM01000003.1"/>
</dbReference>